<comment type="similarity">
    <text evidence="2">Belongs to the vinculin/alpha-catenin family.</text>
</comment>
<evidence type="ECO:0000256" key="3">
    <source>
        <dbReference type="ARBA" id="ARBA00022490"/>
    </source>
</evidence>
<dbReference type="PANTHER" id="PTHR18914:SF30">
    <property type="entry name" value="VINCULIN_ALPHA-CATENIN FAMILY MEMBER 1"/>
    <property type="match status" value="1"/>
</dbReference>
<feature type="compositionally biased region" description="Polar residues" evidence="4">
    <location>
        <begin position="1270"/>
        <end position="1286"/>
    </location>
</feature>
<dbReference type="PANTHER" id="PTHR18914">
    <property type="entry name" value="ALPHA CATENIN"/>
    <property type="match status" value="1"/>
</dbReference>
<evidence type="ECO:0000256" key="2">
    <source>
        <dbReference type="ARBA" id="ARBA00008376"/>
    </source>
</evidence>
<dbReference type="Proteomes" id="UP001195483">
    <property type="component" value="Unassembled WGS sequence"/>
</dbReference>
<dbReference type="GO" id="GO:0098609">
    <property type="term" value="P:cell-cell adhesion"/>
    <property type="evidence" value="ECO:0007669"/>
    <property type="project" value="TreeGrafter"/>
</dbReference>
<evidence type="ECO:0008006" key="7">
    <source>
        <dbReference type="Google" id="ProtNLM"/>
    </source>
</evidence>
<dbReference type="GO" id="GO:0016477">
    <property type="term" value="P:cell migration"/>
    <property type="evidence" value="ECO:0007669"/>
    <property type="project" value="TreeGrafter"/>
</dbReference>
<evidence type="ECO:0000313" key="5">
    <source>
        <dbReference type="EMBL" id="KAK3597758.1"/>
    </source>
</evidence>
<comment type="caution">
    <text evidence="5">The sequence shown here is derived from an EMBL/GenBank/DDBJ whole genome shotgun (WGS) entry which is preliminary data.</text>
</comment>
<dbReference type="GO" id="GO:0051015">
    <property type="term" value="F:actin filament binding"/>
    <property type="evidence" value="ECO:0007669"/>
    <property type="project" value="InterPro"/>
</dbReference>
<dbReference type="GO" id="GO:0005912">
    <property type="term" value="C:adherens junction"/>
    <property type="evidence" value="ECO:0007669"/>
    <property type="project" value="TreeGrafter"/>
</dbReference>
<reference evidence="5" key="2">
    <citation type="journal article" date="2021" name="Genome Biol. Evol.">
        <title>Developing a high-quality reference genome for a parasitic bivalve with doubly uniparental inheritance (Bivalvia: Unionida).</title>
        <authorList>
            <person name="Smith C.H."/>
        </authorList>
    </citation>
    <scope>NUCLEOTIDE SEQUENCE</scope>
    <source>
        <strain evidence="5">CHS0354</strain>
        <tissue evidence="5">Mantle</tissue>
    </source>
</reference>
<organism evidence="5 6">
    <name type="scientific">Potamilus streckersoni</name>
    <dbReference type="NCBI Taxonomy" id="2493646"/>
    <lineage>
        <taxon>Eukaryota</taxon>
        <taxon>Metazoa</taxon>
        <taxon>Spiralia</taxon>
        <taxon>Lophotrochozoa</taxon>
        <taxon>Mollusca</taxon>
        <taxon>Bivalvia</taxon>
        <taxon>Autobranchia</taxon>
        <taxon>Heteroconchia</taxon>
        <taxon>Palaeoheterodonta</taxon>
        <taxon>Unionida</taxon>
        <taxon>Unionoidea</taxon>
        <taxon>Unionidae</taxon>
        <taxon>Ambleminae</taxon>
        <taxon>Lampsilini</taxon>
        <taxon>Potamilus</taxon>
    </lineage>
</organism>
<comment type="subcellular location">
    <subcellularLocation>
        <location evidence="1">Cytoplasm</location>
    </subcellularLocation>
</comment>
<dbReference type="GO" id="GO:0005737">
    <property type="term" value="C:cytoplasm"/>
    <property type="evidence" value="ECO:0007669"/>
    <property type="project" value="UniProtKB-SubCell"/>
</dbReference>
<protein>
    <recommendedName>
        <fullName evidence="7">Vinculin</fullName>
    </recommendedName>
</protein>
<feature type="compositionally biased region" description="Basic and acidic residues" evidence="4">
    <location>
        <begin position="659"/>
        <end position="669"/>
    </location>
</feature>
<dbReference type="SUPFAM" id="SSF47220">
    <property type="entry name" value="alpha-catenin/vinculin-like"/>
    <property type="match status" value="4"/>
</dbReference>
<reference evidence="5" key="1">
    <citation type="journal article" date="2021" name="Genome Biol. Evol.">
        <title>A High-Quality Reference Genome for a Parasitic Bivalve with Doubly Uniparental Inheritance (Bivalvia: Unionida).</title>
        <authorList>
            <person name="Smith C.H."/>
        </authorList>
    </citation>
    <scope>NUCLEOTIDE SEQUENCE</scope>
    <source>
        <strain evidence="5">CHS0354</strain>
    </source>
</reference>
<keyword evidence="3" id="KW-0963">Cytoplasm</keyword>
<dbReference type="Gene3D" id="1.20.120.230">
    <property type="entry name" value="Alpha-catenin/vinculin-like"/>
    <property type="match status" value="3"/>
</dbReference>
<reference evidence="5" key="3">
    <citation type="submission" date="2023-05" db="EMBL/GenBank/DDBJ databases">
        <authorList>
            <person name="Smith C.H."/>
        </authorList>
    </citation>
    <scope>NUCLEOTIDE SEQUENCE</scope>
    <source>
        <strain evidence="5">CHS0354</strain>
        <tissue evidence="5">Mantle</tissue>
    </source>
</reference>
<gene>
    <name evidence="5" type="ORF">CHS0354_006116</name>
</gene>
<dbReference type="Pfam" id="PF01044">
    <property type="entry name" value="Vinculin"/>
    <property type="match status" value="2"/>
</dbReference>
<keyword evidence="6" id="KW-1185">Reference proteome</keyword>
<dbReference type="InterPro" id="IPR006077">
    <property type="entry name" value="Vinculin/catenin"/>
</dbReference>
<feature type="region of interest" description="Disordered" evidence="4">
    <location>
        <begin position="1258"/>
        <end position="1298"/>
    </location>
</feature>
<feature type="region of interest" description="Disordered" evidence="4">
    <location>
        <begin position="638"/>
        <end position="679"/>
    </location>
</feature>
<proteinExistence type="inferred from homology"/>
<sequence>MNMDVTYGLLSNLVQTKSIERVLAPIASQISLLIILNEARNEDDSASLGDMVPCAQGVLLAAEKLIAVARSKTQNSSDQDLKAQMTCACEVLDLASSNLLLTAQRLEANSGNKEVRNKLVQATKDVLQGTMKVLMVSDDAEVRMIVIAANVVTEKISVLTTVNTMTDLVPNFKEFTDALAVFSGLVNKRQKDLINSRQCDCIVMSLGTLKKSVPSLSVVLQTTIKHAGNVQTEVNRSYIIQEVLNAIQSIVDVIRNRTTADDLVDVEEPGYFVIRVDQAIEALSQDNRDDLDPDLEIWTEGVIRHGMMVAHLCLDSYRDLIVKTCQRILQVKGMTFRLFESLQTNPEITKIKEDYDDACEIFIDEFCELEKNVSVALLHLIVDVFQETTEPLERLVKAAMYPQQGQLLLNEKDELVIEFQDHSEKMFQIASQAAALSTDAKRVRVIKSCLHHLERLDPEMVPAVLALAKAPQSHVSILYLKRLMKEWTFELTNLIQVIDDMTDPRMFILVSERKVEDEINTCNGFILTLDPKWIALTLRSIVARSKRVAQIGEKIVDNHDDPIFRNGLMVHVQQLKKAVTAVRASGSKVISDARNQMAVDMLHRRFDLLQDSLNQVKVGLSGSNHPPILSPLRRNVRYQQQEHKESPQITGVLLSPKLPNKDSSSKGESHTQQSGFGNRFIATSDPRLRLWGKEQEVISVPQSSNMQKSISLTHAAPISHDSHAGMVVANLTSMARKGDKQKVNLHCGELLGWTNHIVDAAQNVANHCQDTQKQKSIRDLCFEVDQLAPQVIDKAKFVLVGDFSQLQDMHKQSEEWGTKIEKLRIYVDMTVEYWMNLCDRMCDALKRKNTDLLKQQLKTLQTHQQAAEDLVYLTESLRSESQVRGQDRLCYLWAGKDELENLTVTLATTAELFTQEGVKEEILQLEQLGREWSVMIYCHVSTIEKVAEELIDLGIERKLWDKESVHLSYLDLLAVVETENMRLKDLLKSSCAGQEDTMETGNELCKELIHLQEDIKVIAMHKRSSGVTQITMGATLYTKERISLIKGKWTLKVLQSLDLVRQQTNNFGIPVDKLVDLAFKVKATANGEEREVNKSQFLLQVKTFSDNANMIRKKVLNGIQLSAELDKRSAVRQGLDGLMTYYPKVIDMAKKLAEADFPSNMKEVNIQRQNWSTKARYLVVSLRSLSDLRPSLLPEVMKLLEVDENLQVPLVKEEFTPLPPGIVMSSLSQHASVTSVFMPTSHLGQSLDFMQATVDQRMNSDLSKDESSRFAPSQKQEVNVNRYSVQRRSESPKQQEALTKSCTASLLESVEYLQRETERWEDENNPVVQVAQLLSQQIQQMAHFIHGKGPITSHAELIQVAKAVLENGNKMLKFARILATHCVDQGFAKDLYFYANQIPTVLQQLKIISTLQMATANANIADQILVKNSQNLMKVILRTVRAAEAVCVKGLNPPSKEEPDETSVIVLATKWRQKCFQHREEEMKTAVDDELGLKRIEQFRPPKLTQIFDSLSI</sequence>
<dbReference type="InterPro" id="IPR036723">
    <property type="entry name" value="Alpha-catenin/vinculin-like_sf"/>
</dbReference>
<evidence type="ECO:0000256" key="4">
    <source>
        <dbReference type="SAM" id="MobiDB-lite"/>
    </source>
</evidence>
<accession>A0AAE0SUF7</accession>
<evidence type="ECO:0000313" key="6">
    <source>
        <dbReference type="Proteomes" id="UP001195483"/>
    </source>
</evidence>
<dbReference type="GO" id="GO:0008013">
    <property type="term" value="F:beta-catenin binding"/>
    <property type="evidence" value="ECO:0007669"/>
    <property type="project" value="TreeGrafter"/>
</dbReference>
<evidence type="ECO:0000256" key="1">
    <source>
        <dbReference type="ARBA" id="ARBA00004496"/>
    </source>
</evidence>
<dbReference type="GO" id="GO:0016342">
    <property type="term" value="C:catenin complex"/>
    <property type="evidence" value="ECO:0007669"/>
    <property type="project" value="TreeGrafter"/>
</dbReference>
<dbReference type="EMBL" id="JAEAOA010000432">
    <property type="protein sequence ID" value="KAK3597758.1"/>
    <property type="molecule type" value="Genomic_DNA"/>
</dbReference>
<name>A0AAE0SUF7_9BIVA</name>
<dbReference type="Gene3D" id="1.20.120.810">
    <property type="entry name" value="Vinculin, Vh2 four-helix bundle"/>
    <property type="match status" value="2"/>
</dbReference>